<sequence>MGVAAYHYDDSSSKRLLPGDFLGQRFVQYFQHCWKFIEASVPKYGERPSWHTESRYPLELRTLWSKYQNPDLLLGLRFGSYTNYFLLDIDKNSKNHPEKKNGRFDGIGLALEDIGLCRNIQISSSESGGLHIYYFLPYPVHSLSLAVAVKHALIRAGYELKQGELELFPNPKPYNKLEPTSFNAHRLPLQANSFVLDWDLHPISDDINLFLDWADSSANSQDMEELGEAMLLAREWLKEQEYFGSKKSAAQFCSELEEQIEEGWTGFHQTNNLLLTIAKYGIIFLHHLGKDLERFMLEKAISLPGYRQYCRHQHEIEKRVKQWAKSAQKYPYTPFPSSPLRQNSYQDHFFGAEEENNKVVQLHPSKERHAQTMERIRAVIAMLKGEGTFPDTVYKRTQAIIKKSKAAFGVGVSQTTLHKKEYLPLWHPAHEKEEGVNAYSTVEKYPILPDPWEGIEEQLKPLQQQAFLDLHVTPLYEGFCLPPAEPFGGGGESVELEEGQPQDASENGVADTLGEVIPSFYDGQKSQAVSDSVEINLESQNPEIIFINGIIPEISSIREIINSKSTQSLIDQIQLESEFEQFNHNQNLSITGGGVLPKFDKLNLSITETVSSPNNSKPFAPSESASETIPEASARFGNENYPHDSVAPVSTSETSEVVEHFFNPPEPSTTAEHFADNLNLSNEGLTPLDYRNAIHFEFKAQKKAREYLQEFCSRYSNPSLMPRQRQDYESFIKYNLMLKSCHIPAKQKAQDWLTANKEIVTNARELGLWDYSQNLPVPDF</sequence>
<proteinExistence type="predicted"/>
<feature type="region of interest" description="Disordered" evidence="1">
    <location>
        <begin position="487"/>
        <end position="506"/>
    </location>
</feature>
<reference evidence="2 3" key="1">
    <citation type="submission" date="2017-06" db="EMBL/GenBank/DDBJ databases">
        <title>Genome sequencing of cyanobaciteial culture collection at National Institute for Environmental Studies (NIES).</title>
        <authorList>
            <person name="Hirose Y."/>
            <person name="Shimura Y."/>
            <person name="Fujisawa T."/>
            <person name="Nakamura Y."/>
            <person name="Kawachi M."/>
        </authorList>
    </citation>
    <scope>NUCLEOTIDE SEQUENCE [LARGE SCALE GENOMIC DNA]</scope>
    <source>
        <strain evidence="2 3">NIES-267</strain>
        <plasmid evidence="3">Plasmid2 dna</plasmid>
    </source>
</reference>
<feature type="compositionally biased region" description="Polar residues" evidence="1">
    <location>
        <begin position="610"/>
        <end position="627"/>
    </location>
</feature>
<keyword evidence="3" id="KW-1185">Reference proteome</keyword>
<accession>A0A1Z4M2U4</accession>
<name>A0A1Z4M2U4_9CYAN</name>
<dbReference type="EMBL" id="AP018229">
    <property type="protein sequence ID" value="BAY87787.1"/>
    <property type="molecule type" value="Genomic_DNA"/>
</dbReference>
<feature type="region of interest" description="Disordered" evidence="1">
    <location>
        <begin position="610"/>
        <end position="629"/>
    </location>
</feature>
<dbReference type="OrthoDB" id="425592at2"/>
<protein>
    <submittedName>
        <fullName evidence="2">Uncharacterized protein</fullName>
    </submittedName>
</protein>
<evidence type="ECO:0000256" key="1">
    <source>
        <dbReference type="SAM" id="MobiDB-lite"/>
    </source>
</evidence>
<keyword evidence="2" id="KW-0614">Plasmid</keyword>
<organism evidence="2 3">
    <name type="scientific">Calothrix parasitica NIES-267</name>
    <dbReference type="NCBI Taxonomy" id="1973488"/>
    <lineage>
        <taxon>Bacteria</taxon>
        <taxon>Bacillati</taxon>
        <taxon>Cyanobacteriota</taxon>
        <taxon>Cyanophyceae</taxon>
        <taxon>Nostocales</taxon>
        <taxon>Calotrichaceae</taxon>
        <taxon>Calothrix</taxon>
    </lineage>
</organism>
<geneLocation type="plasmid" evidence="3">
    <name>Plasmid2 dna</name>
</geneLocation>
<dbReference type="Proteomes" id="UP000218418">
    <property type="component" value="Plasmid plasmid2"/>
</dbReference>
<gene>
    <name evidence="2" type="ORF">NIES267_73110</name>
</gene>
<evidence type="ECO:0000313" key="2">
    <source>
        <dbReference type="EMBL" id="BAY87787.1"/>
    </source>
</evidence>
<dbReference type="AlphaFoldDB" id="A0A1Z4M2U4"/>
<evidence type="ECO:0000313" key="3">
    <source>
        <dbReference type="Proteomes" id="UP000218418"/>
    </source>
</evidence>